<dbReference type="InterPro" id="IPR005650">
    <property type="entry name" value="BlaI_family"/>
</dbReference>
<dbReference type="InterPro" id="IPR036390">
    <property type="entry name" value="WH_DNA-bd_sf"/>
</dbReference>
<evidence type="ECO:0000313" key="5">
    <source>
        <dbReference type="EMBL" id="MDO3382162.1"/>
    </source>
</evidence>
<accession>A0ABT8TDG2</accession>
<evidence type="ECO:0000256" key="4">
    <source>
        <dbReference type="ARBA" id="ARBA00023163"/>
    </source>
</evidence>
<keyword evidence="3" id="KW-0238">DNA-binding</keyword>
<evidence type="ECO:0000256" key="1">
    <source>
        <dbReference type="ARBA" id="ARBA00011046"/>
    </source>
</evidence>
<dbReference type="EMBL" id="JAULRT010000052">
    <property type="protein sequence ID" value="MDO3382162.1"/>
    <property type="molecule type" value="Genomic_DNA"/>
</dbReference>
<evidence type="ECO:0000256" key="3">
    <source>
        <dbReference type="ARBA" id="ARBA00023125"/>
    </source>
</evidence>
<keyword evidence="6" id="KW-1185">Reference proteome</keyword>
<dbReference type="SUPFAM" id="SSF46785">
    <property type="entry name" value="Winged helix' DNA-binding domain"/>
    <property type="match status" value="1"/>
</dbReference>
<comment type="caution">
    <text evidence="5">The sequence shown here is derived from an EMBL/GenBank/DDBJ whole genome shotgun (WGS) entry which is preliminary data.</text>
</comment>
<organism evidence="5 6">
    <name type="scientific">Gilvimarinus algae</name>
    <dbReference type="NCBI Taxonomy" id="3058037"/>
    <lineage>
        <taxon>Bacteria</taxon>
        <taxon>Pseudomonadati</taxon>
        <taxon>Pseudomonadota</taxon>
        <taxon>Gammaproteobacteria</taxon>
        <taxon>Cellvibrionales</taxon>
        <taxon>Cellvibrionaceae</taxon>
        <taxon>Gilvimarinus</taxon>
    </lineage>
</organism>
<comment type="similarity">
    <text evidence="1">Belongs to the BlaI transcriptional regulatory family.</text>
</comment>
<proteinExistence type="inferred from homology"/>
<dbReference type="InterPro" id="IPR036388">
    <property type="entry name" value="WH-like_DNA-bd_sf"/>
</dbReference>
<dbReference type="Proteomes" id="UP001168380">
    <property type="component" value="Unassembled WGS sequence"/>
</dbReference>
<dbReference type="RefSeq" id="WP_302712322.1">
    <property type="nucleotide sequence ID" value="NZ_JAULRT010000052.1"/>
</dbReference>
<reference evidence="5" key="1">
    <citation type="submission" date="2023-07" db="EMBL/GenBank/DDBJ databases">
        <title>Gilvimarinus algae sp. nov., isolated from the surface of Kelp.</title>
        <authorList>
            <person name="Sun Y.Y."/>
            <person name="Gong Y."/>
            <person name="Du Z.J."/>
        </authorList>
    </citation>
    <scope>NUCLEOTIDE SEQUENCE</scope>
    <source>
        <strain evidence="5">SDUM040014</strain>
    </source>
</reference>
<sequence>MNELPELSKSEHDVLNVLWAQGEMSVREVHDLLAADGARAYTTTKTVMDRMLQKQLLERDSFHGVFLYRAAINRPRGLARLVHNFAKRVLEVDNVSVVSLFSGSKKISKAELSELEDLLQKLDDEEGAPQ</sequence>
<name>A0ABT8TDG2_9GAMM</name>
<dbReference type="Pfam" id="PF03965">
    <property type="entry name" value="Penicillinase_R"/>
    <property type="match status" value="1"/>
</dbReference>
<dbReference type="Gene3D" id="1.10.10.10">
    <property type="entry name" value="Winged helix-like DNA-binding domain superfamily/Winged helix DNA-binding domain"/>
    <property type="match status" value="1"/>
</dbReference>
<evidence type="ECO:0000256" key="2">
    <source>
        <dbReference type="ARBA" id="ARBA00023015"/>
    </source>
</evidence>
<keyword evidence="4" id="KW-0804">Transcription</keyword>
<keyword evidence="2" id="KW-0805">Transcription regulation</keyword>
<dbReference type="PIRSF" id="PIRSF019455">
    <property type="entry name" value="CopR_AtkY"/>
    <property type="match status" value="1"/>
</dbReference>
<evidence type="ECO:0000313" key="6">
    <source>
        <dbReference type="Proteomes" id="UP001168380"/>
    </source>
</evidence>
<protein>
    <submittedName>
        <fullName evidence="5">BlaI/MecI/CopY family transcriptional regulator</fullName>
    </submittedName>
</protein>
<gene>
    <name evidence="5" type="ORF">QWI16_08235</name>
</gene>